<organism evidence="1">
    <name type="scientific">Panicum hallii</name>
    <dbReference type="NCBI Taxonomy" id="206008"/>
    <lineage>
        <taxon>Eukaryota</taxon>
        <taxon>Viridiplantae</taxon>
        <taxon>Streptophyta</taxon>
        <taxon>Embryophyta</taxon>
        <taxon>Tracheophyta</taxon>
        <taxon>Spermatophyta</taxon>
        <taxon>Magnoliopsida</taxon>
        <taxon>Liliopsida</taxon>
        <taxon>Poales</taxon>
        <taxon>Poaceae</taxon>
        <taxon>PACMAD clade</taxon>
        <taxon>Panicoideae</taxon>
        <taxon>Panicodae</taxon>
        <taxon>Paniceae</taxon>
        <taxon>Panicinae</taxon>
        <taxon>Panicum</taxon>
        <taxon>Panicum sect. Panicum</taxon>
    </lineage>
</organism>
<dbReference type="Gramene" id="PVH66574">
    <property type="protein sequence ID" value="PVH66574"/>
    <property type="gene ID" value="PAHAL_1G285100"/>
</dbReference>
<reference evidence="1" key="1">
    <citation type="submission" date="2018-04" db="EMBL/GenBank/DDBJ databases">
        <title>WGS assembly of Panicum hallii.</title>
        <authorList>
            <person name="Lovell J."/>
            <person name="Jenkins J."/>
            <person name="Lowry D."/>
            <person name="Mamidi S."/>
            <person name="Sreedasyam A."/>
            <person name="Weng X."/>
            <person name="Barry K."/>
            <person name="Bonette J."/>
            <person name="Campitelli B."/>
            <person name="Daum C."/>
            <person name="Gordon S."/>
            <person name="Gould B."/>
            <person name="Lipzen A."/>
            <person name="Macqueen A."/>
            <person name="Palacio-Mejia J."/>
            <person name="Plott C."/>
            <person name="Shakirov E."/>
            <person name="Shu S."/>
            <person name="Yoshinaga Y."/>
            <person name="Zane M."/>
            <person name="Rokhsar D."/>
            <person name="Grimwood J."/>
            <person name="Schmutz J."/>
            <person name="Juenger T."/>
        </authorList>
    </citation>
    <scope>NUCLEOTIDE SEQUENCE [LARGE SCALE GENOMIC DNA]</scope>
    <source>
        <strain evidence="1">FIL2</strain>
    </source>
</reference>
<proteinExistence type="predicted"/>
<gene>
    <name evidence="1" type="ORF">PAHAL_1G285100</name>
</gene>
<name>A0A2T8KWN0_9POAL</name>
<evidence type="ECO:0000313" key="1">
    <source>
        <dbReference type="EMBL" id="PVH66574.1"/>
    </source>
</evidence>
<dbReference type="AlphaFoldDB" id="A0A2T8KWN0"/>
<protein>
    <submittedName>
        <fullName evidence="1">Uncharacterized protein</fullName>
    </submittedName>
</protein>
<accession>A0A2T8KWN0</accession>
<sequence>MERAYALFSGSNRSRRRESTISVPLGLGTSAVDIFKREHFQQSYISSTIMKCSING</sequence>
<dbReference type="Proteomes" id="UP000243499">
    <property type="component" value="Chromosome 1"/>
</dbReference>
<dbReference type="EMBL" id="CM008046">
    <property type="protein sequence ID" value="PVH66574.1"/>
    <property type="molecule type" value="Genomic_DNA"/>
</dbReference>